<feature type="site" description="Increases basicity of active site His" evidence="1">
    <location>
        <position position="144"/>
    </location>
</feature>
<dbReference type="PANTHER" id="PTHR43300:SF7">
    <property type="entry name" value="UDP-N-ACETYLBACILLOSAMINE N-ACETYLTRANSFERASE"/>
    <property type="match status" value="1"/>
</dbReference>
<dbReference type="Gene3D" id="3.40.50.20">
    <property type="match status" value="1"/>
</dbReference>
<accession>A0A1H6JZ43</accession>
<dbReference type="InterPro" id="IPR020019">
    <property type="entry name" value="AcTrfase_PglD-like"/>
</dbReference>
<dbReference type="Proteomes" id="UP000183190">
    <property type="component" value="Unassembled WGS sequence"/>
</dbReference>
<dbReference type="SUPFAM" id="SSF51161">
    <property type="entry name" value="Trimeric LpxA-like enzymes"/>
    <property type="match status" value="1"/>
</dbReference>
<dbReference type="GO" id="GO:0016746">
    <property type="term" value="F:acyltransferase activity"/>
    <property type="evidence" value="ECO:0007669"/>
    <property type="project" value="UniProtKB-KW"/>
</dbReference>
<organism evidence="3 4">
    <name type="scientific">Ruminococcus flavefaciens</name>
    <dbReference type="NCBI Taxonomy" id="1265"/>
    <lineage>
        <taxon>Bacteria</taxon>
        <taxon>Bacillati</taxon>
        <taxon>Bacillota</taxon>
        <taxon>Clostridia</taxon>
        <taxon>Eubacteriales</taxon>
        <taxon>Oscillospiraceae</taxon>
        <taxon>Ruminococcus</taxon>
    </lineage>
</organism>
<evidence type="ECO:0000313" key="3">
    <source>
        <dbReference type="EMBL" id="SEH64673.1"/>
    </source>
</evidence>
<proteinExistence type="predicted"/>
<dbReference type="Gene3D" id="2.160.10.10">
    <property type="entry name" value="Hexapeptide repeat proteins"/>
    <property type="match status" value="1"/>
</dbReference>
<dbReference type="InterPro" id="IPR011004">
    <property type="entry name" value="Trimer_LpxA-like_sf"/>
</dbReference>
<dbReference type="CDD" id="cd03360">
    <property type="entry name" value="LbH_AT_putative"/>
    <property type="match status" value="1"/>
</dbReference>
<dbReference type="PANTHER" id="PTHR43300">
    <property type="entry name" value="ACETYLTRANSFERASE"/>
    <property type="match status" value="1"/>
</dbReference>
<evidence type="ECO:0000256" key="1">
    <source>
        <dbReference type="PIRSR" id="PIRSR620019-1"/>
    </source>
</evidence>
<keyword evidence="3" id="KW-0808">Transferase</keyword>
<dbReference type="EMBL" id="FNWV01000006">
    <property type="protein sequence ID" value="SEH64673.1"/>
    <property type="molecule type" value="Genomic_DNA"/>
</dbReference>
<dbReference type="RefSeq" id="WP_175460917.1">
    <property type="nucleotide sequence ID" value="NZ_FNWV01000006.1"/>
</dbReference>
<gene>
    <name evidence="3" type="ORF">SAMN02910265_01907</name>
</gene>
<dbReference type="AlphaFoldDB" id="A0A1H6JZ43"/>
<evidence type="ECO:0000256" key="2">
    <source>
        <dbReference type="PIRSR" id="PIRSR620019-2"/>
    </source>
</evidence>
<protein>
    <submittedName>
        <fullName evidence="3">Sugar O-acyltransferase, sialic acid O-acetyltransferase NeuD family</fullName>
    </submittedName>
</protein>
<feature type="binding site" evidence="2">
    <location>
        <position position="73"/>
    </location>
    <ligand>
        <name>substrate</name>
    </ligand>
</feature>
<sequence length="222" mass="24686">MMYLWIVGNGIHAGVLWEYLSSDVLLMKDHQICGFIADEEYIQDEQFKGLPVKTFEGFGENERKDVLLLLGIGYSHMADFREKLYHRCKKNGFAFLNYIHPTAVIHPSVRMGEGNVILENVIIEAGCEIGSGNMFYGGSVLGHDTFMGDYNTMSIGAVTAGCVKINNHCFLGVRAVIRDHVTLSNYALVGAAAYAYKDVPAYHVVYSPRCEMSGEKKSVDLI</sequence>
<keyword evidence="3" id="KW-0012">Acyltransferase</keyword>
<reference evidence="3 4" key="1">
    <citation type="submission" date="2016-10" db="EMBL/GenBank/DDBJ databases">
        <authorList>
            <person name="de Groot N.N."/>
        </authorList>
    </citation>
    <scope>NUCLEOTIDE SEQUENCE [LARGE SCALE GENOMIC DNA]</scope>
    <source>
        <strain evidence="3 4">YAD2003</strain>
    </source>
</reference>
<dbReference type="InterPro" id="IPR050179">
    <property type="entry name" value="Trans_hexapeptide_repeat"/>
</dbReference>
<name>A0A1H6JZ43_RUMFL</name>
<feature type="active site" description="Proton acceptor" evidence="1">
    <location>
        <position position="143"/>
    </location>
</feature>
<evidence type="ECO:0000313" key="4">
    <source>
        <dbReference type="Proteomes" id="UP000183190"/>
    </source>
</evidence>